<keyword evidence="2" id="KW-0240">DNA-directed RNA polymerase</keyword>
<feature type="compositionally biased region" description="Low complexity" evidence="5">
    <location>
        <begin position="69"/>
        <end position="85"/>
    </location>
</feature>
<feature type="compositionally biased region" description="Basic and acidic residues" evidence="5">
    <location>
        <begin position="402"/>
        <end position="412"/>
    </location>
</feature>
<feature type="region of interest" description="Disordered" evidence="5">
    <location>
        <begin position="489"/>
        <end position="515"/>
    </location>
</feature>
<gene>
    <name evidence="6" type="ORF">PDIGIT_LOCUS14428</name>
</gene>
<proteinExistence type="predicted"/>
<dbReference type="GO" id="GO:0042797">
    <property type="term" value="P:tRNA transcription by RNA polymerase III"/>
    <property type="evidence" value="ECO:0007669"/>
    <property type="project" value="TreeGrafter"/>
</dbReference>
<keyword evidence="3" id="KW-0804">Transcription</keyword>
<sequence length="620" mass="66464">MPPRARGRGGARGRGSGRGGAASSGRTDTTTQPSEPANAEVVEPSEPAVVPMNEGGAETNVAPTVESQSTASISASPMAAPTSSTVNRPPRQRLDSLKSSEPASRSASPSVRRGASTRGKKPVALPTFSGRRSKEERDARTAADKQREIERNKERDRQAERRKAVKERDAKRLAERTSRGRGGYSGAVSGPFSMQSARQDKRTVHRNFGGSGSGSRATRVKDEDDGSGGPSRRFGGASGGSYIKREGGGEDSSDDENEVDAQFPRKDIDLIELSSDEEDTNAASKLRTHLPVRIGRKEHKERVVGINTDASTETSAKILQEADKAGDALPTNTNGDETSHQTKGKGKANASDLEVTGERKNIRGTGQEFEAEAKIKSEPTSDDEEMVDAEQVGISTDTPSVAKKEESPAAERKPRRREKQPHLQTDEEKAEWARFQANMEHVRAELGPEDDPTVDASGDATMTDAAANASKPSRRDNHVYLFQLPPVIPELKGPSIKKESSNGTSKPSEPQVPKNGEAALVKKEEEFSNPLGSIPEGPTFVSGRVGKLRVHQSGRTTLNWGGVDLELTPGKPASFLQEVVSISHFSEEQQVAPEDGGKVSCFGRVKGKFVVTPDFSSIFG</sequence>
<dbReference type="GO" id="GO:0005666">
    <property type="term" value="C:RNA polymerase III complex"/>
    <property type="evidence" value="ECO:0007669"/>
    <property type="project" value="InterPro"/>
</dbReference>
<dbReference type="AlphaFoldDB" id="A0A9W4UTK6"/>
<dbReference type="OrthoDB" id="5836119at2759"/>
<evidence type="ECO:0000256" key="4">
    <source>
        <dbReference type="ARBA" id="ARBA00023242"/>
    </source>
</evidence>
<dbReference type="GO" id="GO:0003677">
    <property type="term" value="F:DNA binding"/>
    <property type="evidence" value="ECO:0007669"/>
    <property type="project" value="InterPro"/>
</dbReference>
<organism evidence="6 7">
    <name type="scientific">Periconia digitata</name>
    <dbReference type="NCBI Taxonomy" id="1303443"/>
    <lineage>
        <taxon>Eukaryota</taxon>
        <taxon>Fungi</taxon>
        <taxon>Dikarya</taxon>
        <taxon>Ascomycota</taxon>
        <taxon>Pezizomycotina</taxon>
        <taxon>Dothideomycetes</taxon>
        <taxon>Pleosporomycetidae</taxon>
        <taxon>Pleosporales</taxon>
        <taxon>Massarineae</taxon>
        <taxon>Periconiaceae</taxon>
        <taxon>Periconia</taxon>
    </lineage>
</organism>
<dbReference type="EMBL" id="CAOQHR010000011">
    <property type="protein sequence ID" value="CAI6341234.1"/>
    <property type="molecule type" value="Genomic_DNA"/>
</dbReference>
<evidence type="ECO:0000313" key="7">
    <source>
        <dbReference type="Proteomes" id="UP001152607"/>
    </source>
</evidence>
<evidence type="ECO:0000256" key="3">
    <source>
        <dbReference type="ARBA" id="ARBA00023163"/>
    </source>
</evidence>
<evidence type="ECO:0000256" key="1">
    <source>
        <dbReference type="ARBA" id="ARBA00004123"/>
    </source>
</evidence>
<protein>
    <recommendedName>
        <fullName evidence="8">DNA-directed RNA polymerase III RPC4</fullName>
    </recommendedName>
</protein>
<evidence type="ECO:0000256" key="5">
    <source>
        <dbReference type="SAM" id="MobiDB-lite"/>
    </source>
</evidence>
<dbReference type="PANTHER" id="PTHR13408">
    <property type="entry name" value="DNA-DIRECTED RNA POLYMERASE III"/>
    <property type="match status" value="1"/>
</dbReference>
<evidence type="ECO:0008006" key="8">
    <source>
        <dbReference type="Google" id="ProtNLM"/>
    </source>
</evidence>
<name>A0A9W4UTK6_9PLEO</name>
<evidence type="ECO:0000256" key="2">
    <source>
        <dbReference type="ARBA" id="ARBA00022478"/>
    </source>
</evidence>
<feature type="region of interest" description="Disordered" evidence="5">
    <location>
        <begin position="324"/>
        <end position="477"/>
    </location>
</feature>
<evidence type="ECO:0000313" key="6">
    <source>
        <dbReference type="EMBL" id="CAI6341234.1"/>
    </source>
</evidence>
<comment type="caution">
    <text evidence="6">The sequence shown here is derived from an EMBL/GenBank/DDBJ whole genome shotgun (WGS) entry which is preliminary data.</text>
</comment>
<feature type="compositionally biased region" description="Basic and acidic residues" evidence="5">
    <location>
        <begin position="132"/>
        <end position="178"/>
    </location>
</feature>
<feature type="compositionally biased region" description="Basic residues" evidence="5">
    <location>
        <begin position="1"/>
        <end position="11"/>
    </location>
</feature>
<keyword evidence="7" id="KW-1185">Reference proteome</keyword>
<feature type="compositionally biased region" description="Basic and acidic residues" evidence="5">
    <location>
        <begin position="420"/>
        <end position="432"/>
    </location>
</feature>
<feature type="compositionally biased region" description="Acidic residues" evidence="5">
    <location>
        <begin position="249"/>
        <end position="259"/>
    </location>
</feature>
<feature type="compositionally biased region" description="Low complexity" evidence="5">
    <location>
        <begin position="99"/>
        <end position="116"/>
    </location>
</feature>
<dbReference type="Proteomes" id="UP001152607">
    <property type="component" value="Unassembled WGS sequence"/>
</dbReference>
<dbReference type="PANTHER" id="PTHR13408:SF0">
    <property type="entry name" value="DNA-DIRECTED RNA POLYMERASE III SUBUNIT RPC4"/>
    <property type="match status" value="1"/>
</dbReference>
<accession>A0A9W4UTK6</accession>
<dbReference type="Pfam" id="PF05132">
    <property type="entry name" value="RNA_pol_Rpc4"/>
    <property type="match status" value="1"/>
</dbReference>
<keyword evidence="4" id="KW-0539">Nucleus</keyword>
<feature type="compositionally biased region" description="Low complexity" evidence="5">
    <location>
        <begin position="35"/>
        <end position="51"/>
    </location>
</feature>
<feature type="region of interest" description="Disordered" evidence="5">
    <location>
        <begin position="1"/>
        <end position="286"/>
    </location>
</feature>
<feature type="compositionally biased region" description="Gly residues" evidence="5">
    <location>
        <begin position="12"/>
        <end position="22"/>
    </location>
</feature>
<comment type="subcellular location">
    <subcellularLocation>
        <location evidence="1">Nucleus</location>
    </subcellularLocation>
</comment>
<dbReference type="InterPro" id="IPR007811">
    <property type="entry name" value="RPC4"/>
</dbReference>
<reference evidence="6" key="1">
    <citation type="submission" date="2023-01" db="EMBL/GenBank/DDBJ databases">
        <authorList>
            <person name="Van Ghelder C."/>
            <person name="Rancurel C."/>
        </authorList>
    </citation>
    <scope>NUCLEOTIDE SEQUENCE</scope>
    <source>
        <strain evidence="6">CNCM I-4278</strain>
    </source>
</reference>